<sequence length="406" mass="43326">MSATIPAKDRGQAGETFETAESGASGDGLPRAVSHAEQPDAAARELRERLGDTALELVVVFCAPSYDRIALAAALADRFGTVPIIGCTTAGEIGPGGYTTGAVVAVGFPAEDFSIVTALVDHVDRFEIADSTEIAQTLLSARDRAMTARPVPLGETARSFAMLLIDGLAMSEETVVSALHNALIDIPLFGASAGDDLHFERTFVLHDGAFHPNAAVVALFTTTRPFTVFRTQHFVSSDRKMVVTGADPQHRIVTEINAEPAGREYARLVGLEGEPLTPMIFAAHPVVVRVGGQYHVRSIQKVNDDESLTFFCAIDEGIVLTVAEGVDPVANFDGLINSIEAEVGAPDLILGCDCILRRLEMEQRQLNAVMSERLARHRVVGFCAYGEQVNGMHVNQTFTGVAIGGR</sequence>
<protein>
    <recommendedName>
        <fullName evidence="6">FIST domain containing protein</fullName>
    </recommendedName>
</protein>
<organism evidence="4 5">
    <name type="scientific">Azospirillum picis</name>
    <dbReference type="NCBI Taxonomy" id="488438"/>
    <lineage>
        <taxon>Bacteria</taxon>
        <taxon>Pseudomonadati</taxon>
        <taxon>Pseudomonadota</taxon>
        <taxon>Alphaproteobacteria</taxon>
        <taxon>Rhodospirillales</taxon>
        <taxon>Azospirillaceae</taxon>
        <taxon>Azospirillum</taxon>
    </lineage>
</organism>
<dbReference type="NCBIfam" id="NF041558">
    <property type="entry name" value="NosP"/>
    <property type="match status" value="1"/>
</dbReference>
<dbReference type="PANTHER" id="PTHR40252:SF2">
    <property type="entry name" value="BLR0328 PROTEIN"/>
    <property type="match status" value="1"/>
</dbReference>
<proteinExistence type="predicted"/>
<evidence type="ECO:0000259" key="2">
    <source>
        <dbReference type="SMART" id="SM00897"/>
    </source>
</evidence>
<dbReference type="InterPro" id="IPR019494">
    <property type="entry name" value="FIST_C"/>
</dbReference>
<dbReference type="Pfam" id="PF08495">
    <property type="entry name" value="FIST"/>
    <property type="match status" value="1"/>
</dbReference>
<evidence type="ECO:0000256" key="1">
    <source>
        <dbReference type="SAM" id="MobiDB-lite"/>
    </source>
</evidence>
<dbReference type="EMBL" id="JAUSVU010000001">
    <property type="protein sequence ID" value="MDQ0531510.1"/>
    <property type="molecule type" value="Genomic_DNA"/>
</dbReference>
<name>A0ABU0MDK6_9PROT</name>
<evidence type="ECO:0000313" key="5">
    <source>
        <dbReference type="Proteomes" id="UP001244552"/>
    </source>
</evidence>
<evidence type="ECO:0000313" key="4">
    <source>
        <dbReference type="EMBL" id="MDQ0531510.1"/>
    </source>
</evidence>
<comment type="caution">
    <text evidence="4">The sequence shown here is derived from an EMBL/GenBank/DDBJ whole genome shotgun (WGS) entry which is preliminary data.</text>
</comment>
<evidence type="ECO:0008006" key="6">
    <source>
        <dbReference type="Google" id="ProtNLM"/>
    </source>
</evidence>
<reference evidence="4 5" key="1">
    <citation type="submission" date="2023-07" db="EMBL/GenBank/DDBJ databases">
        <title>Genomic Encyclopedia of Type Strains, Phase IV (KMG-IV): sequencing the most valuable type-strain genomes for metagenomic binning, comparative biology and taxonomic classification.</title>
        <authorList>
            <person name="Goeker M."/>
        </authorList>
    </citation>
    <scope>NUCLEOTIDE SEQUENCE [LARGE SCALE GENOMIC DNA]</scope>
    <source>
        <strain evidence="4 5">DSM 19922</strain>
    </source>
</reference>
<dbReference type="Proteomes" id="UP001244552">
    <property type="component" value="Unassembled WGS sequence"/>
</dbReference>
<feature type="domain" description="FIST C-domain" evidence="3">
    <location>
        <begin position="261"/>
        <end position="391"/>
    </location>
</feature>
<dbReference type="SMART" id="SM01204">
    <property type="entry name" value="FIST_C"/>
    <property type="match status" value="1"/>
</dbReference>
<feature type="region of interest" description="Disordered" evidence="1">
    <location>
        <begin position="1"/>
        <end position="32"/>
    </location>
</feature>
<dbReference type="Pfam" id="PF10442">
    <property type="entry name" value="FIST_C"/>
    <property type="match status" value="1"/>
</dbReference>
<dbReference type="PANTHER" id="PTHR40252">
    <property type="entry name" value="BLR0328 PROTEIN"/>
    <property type="match status" value="1"/>
</dbReference>
<accession>A0ABU0MDK6</accession>
<dbReference type="SMART" id="SM00897">
    <property type="entry name" value="FIST"/>
    <property type="match status" value="1"/>
</dbReference>
<dbReference type="InterPro" id="IPR013702">
    <property type="entry name" value="FIST_domain_N"/>
</dbReference>
<keyword evidence="5" id="KW-1185">Reference proteome</keyword>
<gene>
    <name evidence="4" type="ORF">QO018_000342</name>
</gene>
<evidence type="ECO:0000259" key="3">
    <source>
        <dbReference type="SMART" id="SM01204"/>
    </source>
</evidence>
<feature type="domain" description="FIST" evidence="2">
    <location>
        <begin position="53"/>
        <end position="260"/>
    </location>
</feature>